<name>A0ABC9PCQ2_STRSA</name>
<evidence type="ECO:0000313" key="1">
    <source>
        <dbReference type="EMBL" id="EGC24696.1"/>
    </source>
</evidence>
<proteinExistence type="predicted"/>
<dbReference type="Proteomes" id="UP000003857">
    <property type="component" value="Unassembled WGS sequence"/>
</dbReference>
<comment type="caution">
    <text evidence="1">The sequence shown here is derived from an EMBL/GenBank/DDBJ whole genome shotgun (WGS) entry which is preliminary data.</text>
</comment>
<organism evidence="1 2">
    <name type="scientific">Streptococcus sanguinis SK405</name>
    <dbReference type="NCBI Taxonomy" id="888817"/>
    <lineage>
        <taxon>Bacteria</taxon>
        <taxon>Bacillati</taxon>
        <taxon>Bacillota</taxon>
        <taxon>Bacilli</taxon>
        <taxon>Lactobacillales</taxon>
        <taxon>Streptococcaceae</taxon>
        <taxon>Streptococcus</taxon>
    </lineage>
</organism>
<dbReference type="AlphaFoldDB" id="A0ABC9PCQ2"/>
<protein>
    <submittedName>
        <fullName evidence="1">Uncharacterized protein</fullName>
    </submittedName>
</protein>
<evidence type="ECO:0000313" key="2">
    <source>
        <dbReference type="Proteomes" id="UP000003857"/>
    </source>
</evidence>
<accession>A0ABC9PCQ2</accession>
<reference evidence="1 2" key="1">
    <citation type="submission" date="2011-01" db="EMBL/GenBank/DDBJ databases">
        <authorList>
            <person name="Muzny D."/>
            <person name="Qin X."/>
            <person name="Buhay C."/>
            <person name="Dugan-Rocha S."/>
            <person name="Ding Y."/>
            <person name="Chen G."/>
            <person name="Hawes A."/>
            <person name="Holder M."/>
            <person name="Jhangiani S."/>
            <person name="Johnson A."/>
            <person name="Khan Z."/>
            <person name="Li Z."/>
            <person name="Liu W."/>
            <person name="Liu X."/>
            <person name="Perez L."/>
            <person name="Shen H."/>
            <person name="Wang Q."/>
            <person name="Watt J."/>
            <person name="Xi L."/>
            <person name="Xin Y."/>
            <person name="Zhou J."/>
            <person name="Deng J."/>
            <person name="Jiang H."/>
            <person name="Liu Y."/>
            <person name="Qu J."/>
            <person name="Song X.-Z."/>
            <person name="Zhang L."/>
            <person name="Villasana D."/>
            <person name="Johnson A."/>
            <person name="Liu J."/>
            <person name="Liyanage D."/>
            <person name="Lorensuhewa L."/>
            <person name="Robinson T."/>
            <person name="Song A."/>
            <person name="Song B.-B."/>
            <person name="Dinh H."/>
            <person name="Thornton R."/>
            <person name="Coyle M."/>
            <person name="Francisco L."/>
            <person name="Jackson L."/>
            <person name="Javaid M."/>
            <person name="Korchina V."/>
            <person name="Kovar C."/>
            <person name="Mata R."/>
            <person name="Mathew T."/>
            <person name="Ngo R."/>
            <person name="Nguyen L."/>
            <person name="Nguyen N."/>
            <person name="Okwuonu G."/>
            <person name="Ongeri F."/>
            <person name="Pham C."/>
            <person name="Simmons D."/>
            <person name="Wilczek-Boney K."/>
            <person name="Hale W."/>
            <person name="Jakkamsetti A."/>
            <person name="Pham P."/>
            <person name="Ruth R."/>
            <person name="San Lucas F."/>
            <person name="Warren J."/>
            <person name="Zhang J."/>
            <person name="Zhao Z."/>
            <person name="Zhou C."/>
            <person name="Zhu D."/>
            <person name="Lee S."/>
            <person name="Bess C."/>
            <person name="Blankenburg K."/>
            <person name="Forbes L."/>
            <person name="Fu Q."/>
            <person name="Gubbala S."/>
            <person name="Hirani K."/>
            <person name="Jayaseelan J.C."/>
            <person name="Lara F."/>
            <person name="Munidasa M."/>
            <person name="Palculict T."/>
            <person name="Patil S."/>
            <person name="Pu L.-L."/>
            <person name="Saada N."/>
            <person name="Tang L."/>
            <person name="Weissenberger G."/>
            <person name="Zhu Y."/>
            <person name="Hemphill L."/>
            <person name="Shang Y."/>
            <person name="Youmans B."/>
            <person name="Ayvaz T."/>
            <person name="Ross M."/>
            <person name="Santibanez J."/>
            <person name="Aqrawi P."/>
            <person name="Gross S."/>
            <person name="Joshi V."/>
            <person name="Fowler G."/>
            <person name="Nazareth L."/>
            <person name="Reid J."/>
            <person name="Worley K."/>
            <person name="Petrosino J."/>
            <person name="Highlander S."/>
            <person name="Gibbs R."/>
        </authorList>
    </citation>
    <scope>NUCLEOTIDE SEQUENCE [LARGE SCALE GENOMIC DNA]</scope>
    <source>
        <strain evidence="1 2">SK405</strain>
    </source>
</reference>
<dbReference type="EMBL" id="AEWZ01000002">
    <property type="protein sequence ID" value="EGC24696.1"/>
    <property type="molecule type" value="Genomic_DNA"/>
</dbReference>
<sequence>MHHILFYLTKDTKAVKSKVEIGKLTEGLLLRENFIFFTQLLGRVQF</sequence>
<gene>
    <name evidence="1" type="ORF">HMPREF9390_0485</name>
</gene>